<sequence length="129" mass="13300">MALPVQLPMTIQYDGAVRLAPALNGSGVAVPCMSFSLNISIPLADMQDAVRLMQQSGAAKCDLVQRPVVQPPPPPERRSSTAPAPTSSQPYAAIRDVPLGAPPGIGAPPGLSLHQQLIASPQPPLSPPS</sequence>
<feature type="non-terminal residue" evidence="3">
    <location>
        <position position="129"/>
    </location>
</feature>
<evidence type="ECO:0000313" key="2">
    <source>
        <dbReference type="EMBL" id="CAE8616514.1"/>
    </source>
</evidence>
<dbReference type="Proteomes" id="UP000654075">
    <property type="component" value="Unassembled WGS sequence"/>
</dbReference>
<dbReference type="Proteomes" id="UP000626109">
    <property type="component" value="Unassembled WGS sequence"/>
</dbReference>
<evidence type="ECO:0000256" key="1">
    <source>
        <dbReference type="SAM" id="MobiDB-lite"/>
    </source>
</evidence>
<gene>
    <name evidence="2" type="ORF">PGLA1383_LOCUS34199</name>
    <name evidence="3" type="ORF">PGLA2088_LOCUS17982</name>
</gene>
<feature type="region of interest" description="Disordered" evidence="1">
    <location>
        <begin position="63"/>
        <end position="129"/>
    </location>
</feature>
<dbReference type="EMBL" id="CAJNNW010024421">
    <property type="protein sequence ID" value="CAE8672287.1"/>
    <property type="molecule type" value="Genomic_DNA"/>
</dbReference>
<evidence type="ECO:0000313" key="4">
    <source>
        <dbReference type="Proteomes" id="UP000626109"/>
    </source>
</evidence>
<protein>
    <submittedName>
        <fullName evidence="3">Uncharacterized protein</fullName>
    </submittedName>
</protein>
<evidence type="ECO:0000313" key="3">
    <source>
        <dbReference type="EMBL" id="CAE8672287.1"/>
    </source>
</evidence>
<reference evidence="3" key="1">
    <citation type="submission" date="2021-02" db="EMBL/GenBank/DDBJ databases">
        <authorList>
            <person name="Dougan E. K."/>
            <person name="Rhodes N."/>
            <person name="Thang M."/>
            <person name="Chan C."/>
        </authorList>
    </citation>
    <scope>NUCLEOTIDE SEQUENCE</scope>
</reference>
<proteinExistence type="predicted"/>
<dbReference type="AlphaFoldDB" id="A0A813J7M6"/>
<organism evidence="3 4">
    <name type="scientific">Polarella glacialis</name>
    <name type="common">Dinoflagellate</name>
    <dbReference type="NCBI Taxonomy" id="89957"/>
    <lineage>
        <taxon>Eukaryota</taxon>
        <taxon>Sar</taxon>
        <taxon>Alveolata</taxon>
        <taxon>Dinophyceae</taxon>
        <taxon>Suessiales</taxon>
        <taxon>Suessiaceae</taxon>
        <taxon>Polarella</taxon>
    </lineage>
</organism>
<comment type="caution">
    <text evidence="3">The sequence shown here is derived from an EMBL/GenBank/DDBJ whole genome shotgun (WGS) entry which is preliminary data.</text>
</comment>
<feature type="compositionally biased region" description="Low complexity" evidence="1">
    <location>
        <begin position="98"/>
        <end position="111"/>
    </location>
</feature>
<keyword evidence="5" id="KW-1185">Reference proteome</keyword>
<dbReference type="EMBL" id="CAJNNV010025891">
    <property type="protein sequence ID" value="CAE8616514.1"/>
    <property type="molecule type" value="Genomic_DNA"/>
</dbReference>
<name>A0A813J7M6_POLGL</name>
<accession>A0A813J7M6</accession>
<evidence type="ECO:0000313" key="5">
    <source>
        <dbReference type="Proteomes" id="UP000654075"/>
    </source>
</evidence>